<proteinExistence type="predicted"/>
<comment type="caution">
    <text evidence="3">The sequence shown here is derived from an EMBL/GenBank/DDBJ whole genome shotgun (WGS) entry which is preliminary data.</text>
</comment>
<protein>
    <submittedName>
        <fullName evidence="3">Trichothecene biosynthesis acetyltransferase</fullName>
    </submittedName>
</protein>
<reference evidence="3" key="1">
    <citation type="journal article" date="2023" name="Mol. Phylogenet. Evol.">
        <title>Genome-scale phylogeny and comparative genomics of the fungal order Sordariales.</title>
        <authorList>
            <person name="Hensen N."/>
            <person name="Bonometti L."/>
            <person name="Westerberg I."/>
            <person name="Brannstrom I.O."/>
            <person name="Guillou S."/>
            <person name="Cros-Aarteil S."/>
            <person name="Calhoun S."/>
            <person name="Haridas S."/>
            <person name="Kuo A."/>
            <person name="Mondo S."/>
            <person name="Pangilinan J."/>
            <person name="Riley R."/>
            <person name="LaButti K."/>
            <person name="Andreopoulos B."/>
            <person name="Lipzen A."/>
            <person name="Chen C."/>
            <person name="Yan M."/>
            <person name="Daum C."/>
            <person name="Ng V."/>
            <person name="Clum A."/>
            <person name="Steindorff A."/>
            <person name="Ohm R.A."/>
            <person name="Martin F."/>
            <person name="Silar P."/>
            <person name="Natvig D.O."/>
            <person name="Lalanne C."/>
            <person name="Gautier V."/>
            <person name="Ament-Velasquez S.L."/>
            <person name="Kruys A."/>
            <person name="Hutchinson M.I."/>
            <person name="Powell A.J."/>
            <person name="Barry K."/>
            <person name="Miller A.N."/>
            <person name="Grigoriev I.V."/>
            <person name="Debuchy R."/>
            <person name="Gladieux P."/>
            <person name="Hiltunen Thoren M."/>
            <person name="Johannesson H."/>
        </authorList>
    </citation>
    <scope>NUCLEOTIDE SEQUENCE</scope>
    <source>
        <strain evidence="3">CBS 118394</strain>
    </source>
</reference>
<dbReference type="InterPro" id="IPR054710">
    <property type="entry name" value="Tri101-like_N"/>
</dbReference>
<evidence type="ECO:0000256" key="1">
    <source>
        <dbReference type="ARBA" id="ARBA00022679"/>
    </source>
</evidence>
<keyword evidence="1" id="KW-0808">Transferase</keyword>
<dbReference type="GO" id="GO:0016740">
    <property type="term" value="F:transferase activity"/>
    <property type="evidence" value="ECO:0007669"/>
    <property type="project" value="UniProtKB-KW"/>
</dbReference>
<accession>A0AAE0IGS0</accession>
<evidence type="ECO:0000259" key="2">
    <source>
        <dbReference type="Pfam" id="PF22664"/>
    </source>
</evidence>
<feature type="domain" description="Trichothecene 3-O-acetyltransferase-like N-terminal" evidence="2">
    <location>
        <begin position="29"/>
        <end position="183"/>
    </location>
</feature>
<evidence type="ECO:0000313" key="4">
    <source>
        <dbReference type="Proteomes" id="UP001283341"/>
    </source>
</evidence>
<sequence>MGSLLAMEEDYNDLDRYQDILGQLPMLQVYAHILYFFPIPEWTDRQQIVSQLEEAITKVREKVPWMGARVVNVGKGPKHSGIYRVAACPKPDRPIEVRDVRDKVASYADFSRKKAPLSMIDPQLLTPVSAFPIRFEDSEQDPARVIRLQASFITGGLILDFVIHHNMVDAGGHFGYVKLMAMAMRGEEFPEALLREANRDRRNLFALLTPTEPMLDHSHHRRPPITAAAPLAAAPEPARYHIFRFTVEKMNKLKAISSNSDEMDPDVPFITTDDALSAFCWKRLTAARARHFPPDTKSRFSRAIDGRGVLGLSPNYMGDVIHNVPAWLTFKELVDWPISKIASHLRKRLNQVNTAYHVRSFATFISKEADKSTITYAGEFNPATDVGCSSIRGRKDLFPDFGALGKPQLIRRPPPAPFPGLVVFFPANEAGDSDAMVCLTETEFAALSRDPEWTEFIEYIG</sequence>
<dbReference type="InterPro" id="IPR051283">
    <property type="entry name" value="Sec_Metabolite_Acyltrans"/>
</dbReference>
<evidence type="ECO:0000313" key="3">
    <source>
        <dbReference type="EMBL" id="KAK3324853.1"/>
    </source>
</evidence>
<gene>
    <name evidence="3" type="ORF">B0H66DRAFT_105240</name>
</gene>
<dbReference type="Proteomes" id="UP001283341">
    <property type="component" value="Unassembled WGS sequence"/>
</dbReference>
<name>A0AAE0IGS0_9PEZI</name>
<dbReference type="EMBL" id="JAUEDM010000002">
    <property type="protein sequence ID" value="KAK3324853.1"/>
    <property type="molecule type" value="Genomic_DNA"/>
</dbReference>
<keyword evidence="4" id="KW-1185">Reference proteome</keyword>
<organism evidence="3 4">
    <name type="scientific">Apodospora peruviana</name>
    <dbReference type="NCBI Taxonomy" id="516989"/>
    <lineage>
        <taxon>Eukaryota</taxon>
        <taxon>Fungi</taxon>
        <taxon>Dikarya</taxon>
        <taxon>Ascomycota</taxon>
        <taxon>Pezizomycotina</taxon>
        <taxon>Sordariomycetes</taxon>
        <taxon>Sordariomycetidae</taxon>
        <taxon>Sordariales</taxon>
        <taxon>Lasiosphaeriaceae</taxon>
        <taxon>Apodospora</taxon>
    </lineage>
</organism>
<dbReference type="PANTHER" id="PTHR31896:SF64">
    <property type="entry name" value="TRICHOTHECENE 3-O-ACETYLTRANSFERASE"/>
    <property type="match status" value="1"/>
</dbReference>
<dbReference type="InterPro" id="IPR023213">
    <property type="entry name" value="CAT-like_dom_sf"/>
</dbReference>
<dbReference type="PANTHER" id="PTHR31896">
    <property type="entry name" value="FAMILY REGULATORY PROTEIN, PUTATIVE (AFU_ORTHOLOGUE AFUA_3G14730)-RELATED"/>
    <property type="match status" value="1"/>
</dbReference>
<dbReference type="Gene3D" id="3.30.559.10">
    <property type="entry name" value="Chloramphenicol acetyltransferase-like domain"/>
    <property type="match status" value="2"/>
</dbReference>
<reference evidence="3" key="2">
    <citation type="submission" date="2023-06" db="EMBL/GenBank/DDBJ databases">
        <authorList>
            <consortium name="Lawrence Berkeley National Laboratory"/>
            <person name="Haridas S."/>
            <person name="Hensen N."/>
            <person name="Bonometti L."/>
            <person name="Westerberg I."/>
            <person name="Brannstrom I.O."/>
            <person name="Guillou S."/>
            <person name="Cros-Aarteil S."/>
            <person name="Calhoun S."/>
            <person name="Kuo A."/>
            <person name="Mondo S."/>
            <person name="Pangilinan J."/>
            <person name="Riley R."/>
            <person name="Labutti K."/>
            <person name="Andreopoulos B."/>
            <person name="Lipzen A."/>
            <person name="Chen C."/>
            <person name="Yanf M."/>
            <person name="Daum C."/>
            <person name="Ng V."/>
            <person name="Clum A."/>
            <person name="Steindorff A."/>
            <person name="Ohm R."/>
            <person name="Martin F."/>
            <person name="Silar P."/>
            <person name="Natvig D."/>
            <person name="Lalanne C."/>
            <person name="Gautier V."/>
            <person name="Ament-Velasquez S.L."/>
            <person name="Kruys A."/>
            <person name="Hutchinson M.I."/>
            <person name="Powell A.J."/>
            <person name="Barry K."/>
            <person name="Miller A.N."/>
            <person name="Grigoriev I.V."/>
            <person name="Debuchy R."/>
            <person name="Gladieux P."/>
            <person name="Thoren M.H."/>
            <person name="Johannesson H."/>
        </authorList>
    </citation>
    <scope>NUCLEOTIDE SEQUENCE</scope>
    <source>
        <strain evidence="3">CBS 118394</strain>
    </source>
</reference>
<dbReference type="AlphaFoldDB" id="A0AAE0IGS0"/>
<dbReference type="Pfam" id="PF22664">
    <property type="entry name" value="TRI-like_N"/>
    <property type="match status" value="1"/>
</dbReference>